<dbReference type="Proteomes" id="UP000789706">
    <property type="component" value="Unassembled WGS sequence"/>
</dbReference>
<protein>
    <submittedName>
        <fullName evidence="1">2507_t:CDS:1</fullName>
    </submittedName>
</protein>
<organism evidence="1 2">
    <name type="scientific">Diversispora eburnea</name>
    <dbReference type="NCBI Taxonomy" id="1213867"/>
    <lineage>
        <taxon>Eukaryota</taxon>
        <taxon>Fungi</taxon>
        <taxon>Fungi incertae sedis</taxon>
        <taxon>Mucoromycota</taxon>
        <taxon>Glomeromycotina</taxon>
        <taxon>Glomeromycetes</taxon>
        <taxon>Diversisporales</taxon>
        <taxon>Diversisporaceae</taxon>
        <taxon>Diversispora</taxon>
    </lineage>
</organism>
<comment type="caution">
    <text evidence="1">The sequence shown here is derived from an EMBL/GenBank/DDBJ whole genome shotgun (WGS) entry which is preliminary data.</text>
</comment>
<dbReference type="EMBL" id="CAJVPK010000325">
    <property type="protein sequence ID" value="CAG8494529.1"/>
    <property type="molecule type" value="Genomic_DNA"/>
</dbReference>
<reference evidence="1" key="1">
    <citation type="submission" date="2021-06" db="EMBL/GenBank/DDBJ databases">
        <authorList>
            <person name="Kallberg Y."/>
            <person name="Tangrot J."/>
            <person name="Rosling A."/>
        </authorList>
    </citation>
    <scope>NUCLEOTIDE SEQUENCE</scope>
    <source>
        <strain evidence="1">AZ414A</strain>
    </source>
</reference>
<gene>
    <name evidence="1" type="ORF">DEBURN_LOCUS4352</name>
</gene>
<sequence length="77" mass="8587">MDAKVWLITTGFIRSFISAYSNDKDEDDNYASKLHSVYRTHLHEEEGGLYSSGSLLDQTNVIRETSNGAVTSRSSLT</sequence>
<evidence type="ECO:0000313" key="1">
    <source>
        <dbReference type="EMBL" id="CAG8494529.1"/>
    </source>
</evidence>
<keyword evidence="2" id="KW-1185">Reference proteome</keyword>
<evidence type="ECO:0000313" key="2">
    <source>
        <dbReference type="Proteomes" id="UP000789706"/>
    </source>
</evidence>
<proteinExistence type="predicted"/>
<accession>A0A9N8WMJ5</accession>
<name>A0A9N8WMJ5_9GLOM</name>
<dbReference type="AlphaFoldDB" id="A0A9N8WMJ5"/>